<dbReference type="InterPro" id="IPR018330">
    <property type="entry name" value="RecT_fam"/>
</dbReference>
<sequence>MSNQQQQTGVQKAPQQTPSERFTAAVMKEFAAVVGDVSRVTNFQKKVIQNYFIKLDMVLKAADQKRLDKNAKAKAPEDQDHLEYSWNNINMQQLALDVISYSVIGLDPLQKNHINLIPYKNNKTEKYDITFMMGYDGIELKARKYGYDIPDDVIIELVYSNDHFKVHKKSKDNPVESYEFDVVDAFDRGDIVGGFYYHVYHSNPEKNKLRVYTKAQIDKRKPKYASVEFWGGEKDKWEYDKAKNRNVKVGKEEVEGWYEEMAWKTLKRAAYDAITIDSEKIDEHYLKAIQAEREMDSDPVSSQVAKDINQNANRKEMSFEDAEVVEDKAQELPSATEKVTMPTSAQQPEKQPAANKQNPAAGMQPSFSFDD</sequence>
<dbReference type="GO" id="GO:0003677">
    <property type="term" value="F:DNA binding"/>
    <property type="evidence" value="ECO:0007669"/>
    <property type="project" value="InterPro"/>
</dbReference>
<dbReference type="OrthoDB" id="1045432at2"/>
<evidence type="ECO:0000256" key="1">
    <source>
        <dbReference type="SAM" id="MobiDB-lite"/>
    </source>
</evidence>
<name>A0A1I3E0A0_9SPHI</name>
<dbReference type="EMBL" id="FOQO01000001">
    <property type="protein sequence ID" value="SFH92396.1"/>
    <property type="molecule type" value="Genomic_DNA"/>
</dbReference>
<reference evidence="2 3" key="1">
    <citation type="submission" date="2016-10" db="EMBL/GenBank/DDBJ databases">
        <authorList>
            <person name="de Groot N.N."/>
        </authorList>
    </citation>
    <scope>NUCLEOTIDE SEQUENCE [LARGE SCALE GENOMIC DNA]</scope>
    <source>
        <strain evidence="2 3">RK1</strain>
    </source>
</reference>
<evidence type="ECO:0000313" key="2">
    <source>
        <dbReference type="EMBL" id="SFH92396.1"/>
    </source>
</evidence>
<evidence type="ECO:0000313" key="3">
    <source>
        <dbReference type="Proteomes" id="UP000198670"/>
    </source>
</evidence>
<dbReference type="Proteomes" id="UP000198670">
    <property type="component" value="Unassembled WGS sequence"/>
</dbReference>
<protein>
    <submittedName>
        <fullName evidence="2">Recombination protein RecT</fullName>
    </submittedName>
</protein>
<proteinExistence type="predicted"/>
<dbReference type="Pfam" id="PF03837">
    <property type="entry name" value="RecT"/>
    <property type="match status" value="1"/>
</dbReference>
<dbReference type="STRING" id="1477437.SAMN05444682_101712"/>
<dbReference type="AlphaFoldDB" id="A0A1I3E0A0"/>
<feature type="region of interest" description="Disordered" evidence="1">
    <location>
        <begin position="325"/>
        <end position="371"/>
    </location>
</feature>
<organism evidence="2 3">
    <name type="scientific">Parapedobacter indicus</name>
    <dbReference type="NCBI Taxonomy" id="1477437"/>
    <lineage>
        <taxon>Bacteria</taxon>
        <taxon>Pseudomonadati</taxon>
        <taxon>Bacteroidota</taxon>
        <taxon>Sphingobacteriia</taxon>
        <taxon>Sphingobacteriales</taxon>
        <taxon>Sphingobacteriaceae</taxon>
        <taxon>Parapedobacter</taxon>
    </lineage>
</organism>
<gene>
    <name evidence="2" type="ORF">SAMN05444682_101712</name>
</gene>
<dbReference type="RefSeq" id="WP_090624236.1">
    <property type="nucleotide sequence ID" value="NZ_FOQO01000001.1"/>
</dbReference>
<accession>A0A1I3E0A0</accession>
<dbReference type="GO" id="GO:0006259">
    <property type="term" value="P:DNA metabolic process"/>
    <property type="evidence" value="ECO:0007669"/>
    <property type="project" value="InterPro"/>
</dbReference>
<feature type="compositionally biased region" description="Polar residues" evidence="1">
    <location>
        <begin position="341"/>
        <end position="358"/>
    </location>
</feature>
<keyword evidence="3" id="KW-1185">Reference proteome</keyword>